<keyword evidence="3" id="KW-1185">Reference proteome</keyword>
<feature type="transmembrane region" description="Helical" evidence="1">
    <location>
        <begin position="33"/>
        <end position="51"/>
    </location>
</feature>
<dbReference type="EMBL" id="CAJVCH010570124">
    <property type="protein sequence ID" value="CAG7834133.1"/>
    <property type="molecule type" value="Genomic_DNA"/>
</dbReference>
<sequence>EFVQQVHSNSKKSIINSTEYRLLFLNWEKKMNFARELILLFAILVFVSVHLEECFASPPDYTLKNVSQVHRINPVAIKLMSLAITLVTVVAI</sequence>
<accession>A0A8J2PKG3</accession>
<keyword evidence="1" id="KW-1133">Transmembrane helix</keyword>
<evidence type="ECO:0000313" key="3">
    <source>
        <dbReference type="Proteomes" id="UP000708208"/>
    </source>
</evidence>
<dbReference type="Proteomes" id="UP000708208">
    <property type="component" value="Unassembled WGS sequence"/>
</dbReference>
<name>A0A8J2PKG3_9HEXA</name>
<gene>
    <name evidence="2" type="ORF">AFUS01_LOCUS43669</name>
</gene>
<comment type="caution">
    <text evidence="2">The sequence shown here is derived from an EMBL/GenBank/DDBJ whole genome shotgun (WGS) entry which is preliminary data.</text>
</comment>
<keyword evidence="1" id="KW-0472">Membrane</keyword>
<keyword evidence="1" id="KW-0812">Transmembrane</keyword>
<evidence type="ECO:0000313" key="2">
    <source>
        <dbReference type="EMBL" id="CAG7834133.1"/>
    </source>
</evidence>
<evidence type="ECO:0000256" key="1">
    <source>
        <dbReference type="SAM" id="Phobius"/>
    </source>
</evidence>
<protein>
    <submittedName>
        <fullName evidence="2">Uncharacterized protein</fullName>
    </submittedName>
</protein>
<feature type="non-terminal residue" evidence="2">
    <location>
        <position position="1"/>
    </location>
</feature>
<reference evidence="2" key="1">
    <citation type="submission" date="2021-06" db="EMBL/GenBank/DDBJ databases">
        <authorList>
            <person name="Hodson N. C."/>
            <person name="Mongue J. A."/>
            <person name="Jaron S. K."/>
        </authorList>
    </citation>
    <scope>NUCLEOTIDE SEQUENCE</scope>
</reference>
<feature type="transmembrane region" description="Helical" evidence="1">
    <location>
        <begin position="71"/>
        <end position="91"/>
    </location>
</feature>
<proteinExistence type="predicted"/>
<dbReference type="AlphaFoldDB" id="A0A8J2PKG3"/>
<organism evidence="2 3">
    <name type="scientific">Allacma fusca</name>
    <dbReference type="NCBI Taxonomy" id="39272"/>
    <lineage>
        <taxon>Eukaryota</taxon>
        <taxon>Metazoa</taxon>
        <taxon>Ecdysozoa</taxon>
        <taxon>Arthropoda</taxon>
        <taxon>Hexapoda</taxon>
        <taxon>Collembola</taxon>
        <taxon>Symphypleona</taxon>
        <taxon>Sminthuridae</taxon>
        <taxon>Allacma</taxon>
    </lineage>
</organism>